<dbReference type="Gene3D" id="3.40.50.300">
    <property type="entry name" value="P-loop containing nucleotide triphosphate hydrolases"/>
    <property type="match status" value="2"/>
</dbReference>
<keyword evidence="3" id="KW-0347">Helicase</keyword>
<dbReference type="GO" id="GO:0016787">
    <property type="term" value="F:hydrolase activity"/>
    <property type="evidence" value="ECO:0007669"/>
    <property type="project" value="InterPro"/>
</dbReference>
<feature type="domain" description="Helicase ATP-binding" evidence="1">
    <location>
        <begin position="21"/>
        <end position="203"/>
    </location>
</feature>
<proteinExistence type="predicted"/>
<evidence type="ECO:0000313" key="3">
    <source>
        <dbReference type="EMBL" id="GHB09120.1"/>
    </source>
</evidence>
<feature type="domain" description="Helicase C-terminal" evidence="2">
    <location>
        <begin position="273"/>
        <end position="449"/>
    </location>
</feature>
<dbReference type="SMART" id="SM00490">
    <property type="entry name" value="HELICc"/>
    <property type="match status" value="1"/>
</dbReference>
<dbReference type="PANTHER" id="PTHR47396:SF1">
    <property type="entry name" value="ATP-DEPENDENT HELICASE IRC3-RELATED"/>
    <property type="match status" value="1"/>
</dbReference>
<dbReference type="InterPro" id="IPR014001">
    <property type="entry name" value="Helicase_ATP-bd"/>
</dbReference>
<dbReference type="PROSITE" id="PS51194">
    <property type="entry name" value="HELICASE_CTER"/>
    <property type="match status" value="1"/>
</dbReference>
<dbReference type="EMBL" id="BMUL01000025">
    <property type="protein sequence ID" value="GHB09120.1"/>
    <property type="molecule type" value="Genomic_DNA"/>
</dbReference>
<sequence length="783" mass="86504">MTPAPPRLRPHQTEAADAALAAFQSGERRATVVSACGTGKTLTAAHIAEQAAGDGHVLVVVPTLELLAQTIQRWRQAGRDGTAIGVSSMKQTTSGLGTEQAIMTTDTDAAAQLIEQARGPVTVFVTYGSLPRIRHLHEQYRIPAWDLAVIDEAHRATRRSDEGWGVIHDDAQIPAKLRLYMTATPRIFRTPAPASGLTSLFESMPDATMDRVDIFGPTVYRLGLADAIERKILADYRVVMPVIEDTDLRTILTTPPAGTSHHNGLRTAALHVAVLRAIADHDLRRVLVFHNRIAAAHAFAKALPGTASQVTGDLTIPDLWSHAVDSTQKPWQRRWLLHGFDATSRRAVLSNVRVLNEGVDIPAIDAVVFAAARKSVIDAIQSIGRALRQQPGEGKKATLVIPVYLPDGASAHDILAGTSFGGLWNILQALRAHDDTFLDRVAMPHTSGSTSRPTRKVHYHLPERALEIAHALGLEITLPPTGDWDQAHVSATSYHDTYGHLDVPADYTGPDGFALGEWIGHQRTRHTLGRLSPEHRTALDTLGMLWLPPEDDFPRMLDHARAWAAQHGHLAPPHDATHGGHRVGRWIAECRRKAKAGTLAPAHDQALTDIDPWWNPPFTVTRRRFYAYAKTHVEQHGNDHVPNAYKTPDGVPLGQWISRQRNNFHTLHPAQAELLLAIHLGPRAASIYHGRTERDREFREYLQAAVAYLTREGHLRVPARHVETLWNDHPVRLGTWIHKIRKAPGDLTEEQRQALARVHMVWDPKLGVRKTPRAAKARATPRA</sequence>
<dbReference type="GO" id="GO:0004386">
    <property type="term" value="F:helicase activity"/>
    <property type="evidence" value="ECO:0007669"/>
    <property type="project" value="UniProtKB-KW"/>
</dbReference>
<name>A0A918WBM2_9ACTN</name>
<comment type="caution">
    <text evidence="3">The sequence shown here is derived from an EMBL/GenBank/DDBJ whole genome shotgun (WGS) entry which is preliminary data.</text>
</comment>
<protein>
    <submittedName>
        <fullName evidence="3">Helicase</fullName>
    </submittedName>
</protein>
<dbReference type="AlphaFoldDB" id="A0A918WBM2"/>
<dbReference type="PROSITE" id="PS51192">
    <property type="entry name" value="HELICASE_ATP_BIND_1"/>
    <property type="match status" value="1"/>
</dbReference>
<dbReference type="Pfam" id="PF00271">
    <property type="entry name" value="Helicase_C"/>
    <property type="match status" value="1"/>
</dbReference>
<keyword evidence="4" id="KW-1185">Reference proteome</keyword>
<dbReference type="CDD" id="cd18785">
    <property type="entry name" value="SF2_C"/>
    <property type="match status" value="1"/>
</dbReference>
<evidence type="ECO:0000259" key="2">
    <source>
        <dbReference type="PROSITE" id="PS51194"/>
    </source>
</evidence>
<dbReference type="InterPro" id="IPR005114">
    <property type="entry name" value="Helicase_assoc"/>
</dbReference>
<dbReference type="GO" id="GO:0005524">
    <property type="term" value="F:ATP binding"/>
    <property type="evidence" value="ECO:0007669"/>
    <property type="project" value="InterPro"/>
</dbReference>
<dbReference type="Gene3D" id="6.10.140.530">
    <property type="match status" value="3"/>
</dbReference>
<dbReference type="RefSeq" id="WP_189983170.1">
    <property type="nucleotide sequence ID" value="NZ_BMUL01000025.1"/>
</dbReference>
<evidence type="ECO:0000259" key="1">
    <source>
        <dbReference type="PROSITE" id="PS51192"/>
    </source>
</evidence>
<dbReference type="InterPro" id="IPR027417">
    <property type="entry name" value="P-loop_NTPase"/>
</dbReference>
<dbReference type="GO" id="GO:0005829">
    <property type="term" value="C:cytosol"/>
    <property type="evidence" value="ECO:0007669"/>
    <property type="project" value="TreeGrafter"/>
</dbReference>
<keyword evidence="3" id="KW-0547">Nucleotide-binding</keyword>
<dbReference type="InterPro" id="IPR006935">
    <property type="entry name" value="Helicase/UvrB_N"/>
</dbReference>
<keyword evidence="3" id="KW-0378">Hydrolase</keyword>
<dbReference type="Proteomes" id="UP000644020">
    <property type="component" value="Unassembled WGS sequence"/>
</dbReference>
<dbReference type="InterPro" id="IPR001650">
    <property type="entry name" value="Helicase_C-like"/>
</dbReference>
<evidence type="ECO:0000313" key="4">
    <source>
        <dbReference type="Proteomes" id="UP000644020"/>
    </source>
</evidence>
<dbReference type="SMART" id="SM00487">
    <property type="entry name" value="DEXDc"/>
    <property type="match status" value="1"/>
</dbReference>
<keyword evidence="3" id="KW-0067">ATP-binding</keyword>
<dbReference type="PANTHER" id="PTHR47396">
    <property type="entry name" value="TYPE I RESTRICTION ENZYME ECOKI R PROTEIN"/>
    <property type="match status" value="1"/>
</dbReference>
<dbReference type="SUPFAM" id="SSF52540">
    <property type="entry name" value="P-loop containing nucleoside triphosphate hydrolases"/>
    <property type="match status" value="1"/>
</dbReference>
<organism evidence="3 4">
    <name type="scientific">Streptomyces termitum</name>
    <dbReference type="NCBI Taxonomy" id="67368"/>
    <lineage>
        <taxon>Bacteria</taxon>
        <taxon>Bacillati</taxon>
        <taxon>Actinomycetota</taxon>
        <taxon>Actinomycetes</taxon>
        <taxon>Kitasatosporales</taxon>
        <taxon>Streptomycetaceae</taxon>
        <taxon>Streptomyces</taxon>
    </lineage>
</organism>
<dbReference type="Pfam" id="PF03457">
    <property type="entry name" value="HA"/>
    <property type="match status" value="4"/>
</dbReference>
<reference evidence="3" key="1">
    <citation type="journal article" date="2014" name="Int. J. Syst. Evol. Microbiol.">
        <title>Complete genome sequence of Corynebacterium casei LMG S-19264T (=DSM 44701T), isolated from a smear-ripened cheese.</title>
        <authorList>
            <consortium name="US DOE Joint Genome Institute (JGI-PGF)"/>
            <person name="Walter F."/>
            <person name="Albersmeier A."/>
            <person name="Kalinowski J."/>
            <person name="Ruckert C."/>
        </authorList>
    </citation>
    <scope>NUCLEOTIDE SEQUENCE</scope>
    <source>
        <strain evidence="3">JCM 4518</strain>
    </source>
</reference>
<reference evidence="3" key="2">
    <citation type="submission" date="2020-09" db="EMBL/GenBank/DDBJ databases">
        <authorList>
            <person name="Sun Q."/>
            <person name="Ohkuma M."/>
        </authorList>
    </citation>
    <scope>NUCLEOTIDE SEQUENCE</scope>
    <source>
        <strain evidence="3">JCM 4518</strain>
    </source>
</reference>
<accession>A0A918WBM2</accession>
<dbReference type="GO" id="GO:0003677">
    <property type="term" value="F:DNA binding"/>
    <property type="evidence" value="ECO:0007669"/>
    <property type="project" value="InterPro"/>
</dbReference>
<dbReference type="InterPro" id="IPR050742">
    <property type="entry name" value="Helicase_Restrict-Modif_Enz"/>
</dbReference>
<dbReference type="Pfam" id="PF04851">
    <property type="entry name" value="ResIII"/>
    <property type="match status" value="1"/>
</dbReference>
<gene>
    <name evidence="3" type="ORF">GCM10010305_60070</name>
</gene>